<keyword evidence="6" id="KW-0479">Metal-binding</keyword>
<name>A0A9X1B692_9GAMM</name>
<comment type="similarity">
    <text evidence="3">Belongs to the PTPS family. QueD subfamily.</text>
</comment>
<dbReference type="AlphaFoldDB" id="A0A9X1B692"/>
<dbReference type="Pfam" id="PF01242">
    <property type="entry name" value="PTPS"/>
    <property type="match status" value="1"/>
</dbReference>
<dbReference type="SUPFAM" id="SSF55620">
    <property type="entry name" value="Tetrahydrobiopterin biosynthesis enzymes-like"/>
    <property type="match status" value="1"/>
</dbReference>
<dbReference type="InterPro" id="IPR007115">
    <property type="entry name" value="6-PTP_synth/QueD"/>
</dbReference>
<evidence type="ECO:0000256" key="4">
    <source>
        <dbReference type="ARBA" id="ARBA00012982"/>
    </source>
</evidence>
<dbReference type="InterPro" id="IPR038418">
    <property type="entry name" value="6-PTP_synth/QueD_sf"/>
</dbReference>
<dbReference type="EMBL" id="NRRY01000069">
    <property type="protein sequence ID" value="MBK1621360.1"/>
    <property type="molecule type" value="Genomic_DNA"/>
</dbReference>
<comment type="caution">
    <text evidence="11">The sequence shown here is derived from an EMBL/GenBank/DDBJ whole genome shotgun (WGS) entry which is preliminary data.</text>
</comment>
<dbReference type="PANTHER" id="PTHR12589">
    <property type="entry name" value="PYRUVOYL TETRAHYDROBIOPTERIN SYNTHASE"/>
    <property type="match status" value="1"/>
</dbReference>
<comment type="catalytic activity">
    <reaction evidence="10">
        <text>7,8-dihydroneopterin 3'-triphosphate + H2O = 6-carboxy-5,6,7,8-tetrahydropterin + triphosphate + acetaldehyde + 2 H(+)</text>
        <dbReference type="Rhea" id="RHEA:27966"/>
        <dbReference type="ChEBI" id="CHEBI:15343"/>
        <dbReference type="ChEBI" id="CHEBI:15377"/>
        <dbReference type="ChEBI" id="CHEBI:15378"/>
        <dbReference type="ChEBI" id="CHEBI:18036"/>
        <dbReference type="ChEBI" id="CHEBI:58462"/>
        <dbReference type="ChEBI" id="CHEBI:61032"/>
        <dbReference type="EC" id="4.1.2.50"/>
    </reaction>
</comment>
<evidence type="ECO:0000256" key="5">
    <source>
        <dbReference type="ARBA" id="ARBA00018141"/>
    </source>
</evidence>
<accession>A0A9X1B692</accession>
<sequence>MYSLCVRDHIMIAHSFRGEIFGPAQHLHGATYVVDCELRRPELDADGLVVDIGKASMVLREVLGELDYQNLDEHPAFKGQNTTTEFLARAIFDRFAARISAGDLGESAKGLTAMRVQLSESHVAWAAYEAELLAQATT</sequence>
<evidence type="ECO:0000256" key="9">
    <source>
        <dbReference type="ARBA" id="ARBA00031449"/>
    </source>
</evidence>
<evidence type="ECO:0000256" key="1">
    <source>
        <dbReference type="ARBA" id="ARBA00001947"/>
    </source>
</evidence>
<evidence type="ECO:0000256" key="6">
    <source>
        <dbReference type="ARBA" id="ARBA00022723"/>
    </source>
</evidence>
<proteinExistence type="inferred from homology"/>
<dbReference type="Proteomes" id="UP001138768">
    <property type="component" value="Unassembled WGS sequence"/>
</dbReference>
<comment type="cofactor">
    <cofactor evidence="1">
        <name>Zn(2+)</name>
        <dbReference type="ChEBI" id="CHEBI:29105"/>
    </cofactor>
</comment>
<organism evidence="11 12">
    <name type="scientific">Lamprobacter modestohalophilus</name>
    <dbReference type="NCBI Taxonomy" id="1064514"/>
    <lineage>
        <taxon>Bacteria</taxon>
        <taxon>Pseudomonadati</taxon>
        <taxon>Pseudomonadota</taxon>
        <taxon>Gammaproteobacteria</taxon>
        <taxon>Chromatiales</taxon>
        <taxon>Chromatiaceae</taxon>
        <taxon>Lamprobacter</taxon>
    </lineage>
</organism>
<evidence type="ECO:0000313" key="11">
    <source>
        <dbReference type="EMBL" id="MBK1621360.1"/>
    </source>
</evidence>
<evidence type="ECO:0000256" key="10">
    <source>
        <dbReference type="ARBA" id="ARBA00048807"/>
    </source>
</evidence>
<dbReference type="EC" id="4.1.2.50" evidence="4"/>
<gene>
    <name evidence="11" type="ORF">CKO42_23685</name>
</gene>
<keyword evidence="12" id="KW-1185">Reference proteome</keyword>
<keyword evidence="8" id="KW-0456">Lyase</keyword>
<comment type="pathway">
    <text evidence="2">Purine metabolism; 7-cyano-7-deazaguanine biosynthesis.</text>
</comment>
<evidence type="ECO:0000256" key="2">
    <source>
        <dbReference type="ARBA" id="ARBA00005061"/>
    </source>
</evidence>
<evidence type="ECO:0000256" key="3">
    <source>
        <dbReference type="ARBA" id="ARBA00008900"/>
    </source>
</evidence>
<evidence type="ECO:0000256" key="8">
    <source>
        <dbReference type="ARBA" id="ARBA00023239"/>
    </source>
</evidence>
<protein>
    <recommendedName>
        <fullName evidence="5">6-carboxy-5,6,7,8-tetrahydropterin synthase</fullName>
        <ecNumber evidence="4">4.1.2.50</ecNumber>
    </recommendedName>
    <alternativeName>
        <fullName evidence="9">Queuosine biosynthesis protein QueD</fullName>
    </alternativeName>
</protein>
<keyword evidence="7" id="KW-0862">Zinc</keyword>
<dbReference type="RefSeq" id="WP_200250207.1">
    <property type="nucleotide sequence ID" value="NZ_JAXUFI010000031.1"/>
</dbReference>
<evidence type="ECO:0000256" key="7">
    <source>
        <dbReference type="ARBA" id="ARBA00022833"/>
    </source>
</evidence>
<dbReference type="PANTHER" id="PTHR12589:SF7">
    <property type="entry name" value="6-PYRUVOYL TETRAHYDROBIOPTERIN SYNTHASE"/>
    <property type="match status" value="1"/>
</dbReference>
<dbReference type="Gene3D" id="3.30.479.10">
    <property type="entry name" value="6-pyruvoyl tetrahydropterin synthase/QueD"/>
    <property type="match status" value="1"/>
</dbReference>
<evidence type="ECO:0000313" key="12">
    <source>
        <dbReference type="Proteomes" id="UP001138768"/>
    </source>
</evidence>
<dbReference type="GO" id="GO:0070497">
    <property type="term" value="F:6-carboxytetrahydropterin synthase activity"/>
    <property type="evidence" value="ECO:0007669"/>
    <property type="project" value="UniProtKB-EC"/>
</dbReference>
<reference evidence="11 12" key="1">
    <citation type="journal article" date="2020" name="Microorganisms">
        <title>Osmotic Adaptation and Compatible Solute Biosynthesis of Phototrophic Bacteria as Revealed from Genome Analyses.</title>
        <authorList>
            <person name="Imhoff J.F."/>
            <person name="Rahn T."/>
            <person name="Kunzel S."/>
            <person name="Keller A."/>
            <person name="Neulinger S.C."/>
        </authorList>
    </citation>
    <scope>NUCLEOTIDE SEQUENCE [LARGE SCALE GENOMIC DNA]</scope>
    <source>
        <strain evidence="11 12">DSM 25653</strain>
    </source>
</reference>
<dbReference type="GO" id="GO:0046872">
    <property type="term" value="F:metal ion binding"/>
    <property type="evidence" value="ECO:0007669"/>
    <property type="project" value="UniProtKB-KW"/>
</dbReference>